<feature type="domain" description="Major facilitator superfamily (MFS) profile" evidence="7">
    <location>
        <begin position="35"/>
        <end position="428"/>
    </location>
</feature>
<sequence>MKSTAETEQAAPAGAAALAGDEPPQFGLLRLLGMVLLPFALAHFISYLFRTVNAVVYPELAHDLGLEANNLGLLTSAYLLTFALAQLPIGVALDRFGPRRVQIPMLAVAAAGAAMFASAHTLWMLVVARGLIGLGVAGSLMASIKACSLWLPPQKLSLATAIVLAVGGMGAMVATTPVQLALTYTDWRIVFLCLAGVTVALSTAMFFMVPEHPKKQKTRLSDMTRAVAQLYSTWSFWRLAFYTLFAHASFMAIQGLWMGPWLHDVRHLSRLEVANVLFAGTVGMVVGSLAFGWLTDILHKRGFKPILVCGGGLACFLLIEVLMVLEVPVSPFVIAVGFSCFGSSAAMNYAIVAQSVPPHLIGRVSTSYNLVIFMLGFLVQWGLGSIINLWPMENGVYPAKAYQVALGINLALQIPGFLLWLSFKPWQRER</sequence>
<evidence type="ECO:0000313" key="8">
    <source>
        <dbReference type="EMBL" id="RUS66123.1"/>
    </source>
</evidence>
<protein>
    <submittedName>
        <fullName evidence="8">Putative sulfoacetate transporter SauU</fullName>
    </submittedName>
</protein>
<comment type="subcellular location">
    <subcellularLocation>
        <location evidence="1">Cell membrane</location>
        <topology evidence="1">Multi-pass membrane protein</topology>
    </subcellularLocation>
</comment>
<name>A0A433SBM7_9BURK</name>
<feature type="transmembrane region" description="Helical" evidence="6">
    <location>
        <begin position="105"/>
        <end position="125"/>
    </location>
</feature>
<dbReference type="Gene3D" id="1.20.1250.20">
    <property type="entry name" value="MFS general substrate transporter like domains"/>
    <property type="match status" value="1"/>
</dbReference>
<dbReference type="Pfam" id="PF07690">
    <property type="entry name" value="MFS_1"/>
    <property type="match status" value="1"/>
</dbReference>
<evidence type="ECO:0000256" key="4">
    <source>
        <dbReference type="ARBA" id="ARBA00022989"/>
    </source>
</evidence>
<evidence type="ECO:0000256" key="5">
    <source>
        <dbReference type="ARBA" id="ARBA00023136"/>
    </source>
</evidence>
<comment type="caution">
    <text evidence="8">The sequence shown here is derived from an EMBL/GenBank/DDBJ whole genome shotgun (WGS) entry which is preliminary data.</text>
</comment>
<feature type="transmembrane region" description="Helical" evidence="6">
    <location>
        <begin position="306"/>
        <end position="325"/>
    </location>
</feature>
<feature type="transmembrane region" description="Helical" evidence="6">
    <location>
        <begin position="230"/>
        <end position="253"/>
    </location>
</feature>
<feature type="transmembrane region" description="Helical" evidence="6">
    <location>
        <begin position="28"/>
        <end position="49"/>
    </location>
</feature>
<reference evidence="8 9" key="1">
    <citation type="submission" date="2018-01" db="EMBL/GenBank/DDBJ databases">
        <title>Saezia sanguinis gen. nov., sp. nov., in the order Burkholderiales isolated from human blood.</title>
        <authorList>
            <person name="Medina-Pascual M.J."/>
            <person name="Valdezate S."/>
            <person name="Monzon S."/>
            <person name="Cuesta I."/>
            <person name="Carrasco G."/>
            <person name="Villalon P."/>
            <person name="Saez-Nieto J.A."/>
        </authorList>
    </citation>
    <scope>NUCLEOTIDE SEQUENCE [LARGE SCALE GENOMIC DNA]</scope>
    <source>
        <strain evidence="8 9">CNM695-12</strain>
    </source>
</reference>
<dbReference type="InterPro" id="IPR036259">
    <property type="entry name" value="MFS_trans_sf"/>
</dbReference>
<accession>A0A433SBM7</accession>
<keyword evidence="4 6" id="KW-1133">Transmembrane helix</keyword>
<dbReference type="AlphaFoldDB" id="A0A433SBM7"/>
<feature type="transmembrane region" description="Helical" evidence="6">
    <location>
        <begin position="69"/>
        <end position="93"/>
    </location>
</feature>
<dbReference type="GO" id="GO:0005886">
    <property type="term" value="C:plasma membrane"/>
    <property type="evidence" value="ECO:0007669"/>
    <property type="project" value="UniProtKB-SubCell"/>
</dbReference>
<organism evidence="8 9">
    <name type="scientific">Saezia sanguinis</name>
    <dbReference type="NCBI Taxonomy" id="1965230"/>
    <lineage>
        <taxon>Bacteria</taxon>
        <taxon>Pseudomonadati</taxon>
        <taxon>Pseudomonadota</taxon>
        <taxon>Betaproteobacteria</taxon>
        <taxon>Burkholderiales</taxon>
        <taxon>Saeziaceae</taxon>
        <taxon>Saezia</taxon>
    </lineage>
</organism>
<dbReference type="EMBL" id="PQSP01000006">
    <property type="protein sequence ID" value="RUS66123.1"/>
    <property type="molecule type" value="Genomic_DNA"/>
</dbReference>
<evidence type="ECO:0000256" key="3">
    <source>
        <dbReference type="ARBA" id="ARBA00022692"/>
    </source>
</evidence>
<proteinExistence type="predicted"/>
<feature type="transmembrane region" description="Helical" evidence="6">
    <location>
        <begin position="158"/>
        <end position="181"/>
    </location>
</feature>
<dbReference type="SUPFAM" id="SSF103473">
    <property type="entry name" value="MFS general substrate transporter"/>
    <property type="match status" value="1"/>
</dbReference>
<feature type="transmembrane region" description="Helical" evidence="6">
    <location>
        <begin position="331"/>
        <end position="356"/>
    </location>
</feature>
<dbReference type="PANTHER" id="PTHR43124:SF3">
    <property type="entry name" value="CHLORAMPHENICOL EFFLUX PUMP RV0191"/>
    <property type="match status" value="1"/>
</dbReference>
<dbReference type="GO" id="GO:0022857">
    <property type="term" value="F:transmembrane transporter activity"/>
    <property type="evidence" value="ECO:0007669"/>
    <property type="project" value="InterPro"/>
</dbReference>
<keyword evidence="2" id="KW-1003">Cell membrane</keyword>
<dbReference type="PROSITE" id="PS50850">
    <property type="entry name" value="MFS"/>
    <property type="match status" value="1"/>
</dbReference>
<dbReference type="InterPro" id="IPR011701">
    <property type="entry name" value="MFS"/>
</dbReference>
<evidence type="ECO:0000313" key="9">
    <source>
        <dbReference type="Proteomes" id="UP000286947"/>
    </source>
</evidence>
<evidence type="ECO:0000256" key="2">
    <source>
        <dbReference type="ARBA" id="ARBA00022475"/>
    </source>
</evidence>
<evidence type="ECO:0000259" key="7">
    <source>
        <dbReference type="PROSITE" id="PS50850"/>
    </source>
</evidence>
<keyword evidence="3 6" id="KW-0812">Transmembrane</keyword>
<evidence type="ECO:0000256" key="1">
    <source>
        <dbReference type="ARBA" id="ARBA00004651"/>
    </source>
</evidence>
<dbReference type="OrthoDB" id="5291895at2"/>
<feature type="transmembrane region" description="Helical" evidence="6">
    <location>
        <begin position="131"/>
        <end position="151"/>
    </location>
</feature>
<evidence type="ECO:0000256" key="6">
    <source>
        <dbReference type="SAM" id="Phobius"/>
    </source>
</evidence>
<feature type="transmembrane region" description="Helical" evidence="6">
    <location>
        <begin position="402"/>
        <end position="423"/>
    </location>
</feature>
<feature type="transmembrane region" description="Helical" evidence="6">
    <location>
        <begin position="273"/>
        <end position="294"/>
    </location>
</feature>
<dbReference type="InterPro" id="IPR050189">
    <property type="entry name" value="MFS_Efflux_Transporters"/>
</dbReference>
<feature type="transmembrane region" description="Helical" evidence="6">
    <location>
        <begin position="187"/>
        <end position="209"/>
    </location>
</feature>
<dbReference type="PANTHER" id="PTHR43124">
    <property type="entry name" value="PURINE EFFLUX PUMP PBUE"/>
    <property type="match status" value="1"/>
</dbReference>
<keyword evidence="9" id="KW-1185">Reference proteome</keyword>
<feature type="transmembrane region" description="Helical" evidence="6">
    <location>
        <begin position="368"/>
        <end position="390"/>
    </location>
</feature>
<dbReference type="Proteomes" id="UP000286947">
    <property type="component" value="Unassembled WGS sequence"/>
</dbReference>
<dbReference type="RefSeq" id="WP_126980387.1">
    <property type="nucleotide sequence ID" value="NZ_PQSP01000006.1"/>
</dbReference>
<dbReference type="InterPro" id="IPR020846">
    <property type="entry name" value="MFS_dom"/>
</dbReference>
<keyword evidence="5 6" id="KW-0472">Membrane</keyword>
<gene>
    <name evidence="8" type="primary">sauU</name>
    <name evidence="8" type="ORF">CUZ56_02201</name>
</gene>